<gene>
    <name evidence="15" type="ORF">CYBJADRAFT_167725</name>
</gene>
<dbReference type="InterPro" id="IPR005599">
    <property type="entry name" value="GPI_mannosylTrfase"/>
</dbReference>
<dbReference type="Pfam" id="PF03901">
    <property type="entry name" value="Glyco_transf_22"/>
    <property type="match status" value="1"/>
</dbReference>
<dbReference type="OMA" id="WWVEVRM"/>
<feature type="signal peptide" evidence="14">
    <location>
        <begin position="1"/>
        <end position="15"/>
    </location>
</feature>
<evidence type="ECO:0000256" key="9">
    <source>
        <dbReference type="ARBA" id="ARBA00023136"/>
    </source>
</evidence>
<comment type="similarity">
    <text evidence="3 12">Belongs to the glycosyltransferase 22 family.</text>
</comment>
<dbReference type="STRING" id="983966.A0A1E4S2L6"/>
<dbReference type="RefSeq" id="XP_020070754.1">
    <property type="nucleotide sequence ID" value="XM_020215049.1"/>
</dbReference>
<dbReference type="OrthoDB" id="19039at2759"/>
<evidence type="ECO:0000256" key="8">
    <source>
        <dbReference type="ARBA" id="ARBA00022989"/>
    </source>
</evidence>
<feature type="region of interest" description="Disordered" evidence="13">
    <location>
        <begin position="580"/>
        <end position="599"/>
    </location>
</feature>
<protein>
    <recommendedName>
        <fullName evidence="12">Mannosyltransferase</fullName>
        <ecNumber evidence="12">2.4.1.-</ecNumber>
    </recommendedName>
</protein>
<feature type="transmembrane region" description="Helical" evidence="12">
    <location>
        <begin position="89"/>
        <end position="106"/>
    </location>
</feature>
<reference evidence="15 16" key="1">
    <citation type="journal article" date="2016" name="Proc. Natl. Acad. Sci. U.S.A.">
        <title>Comparative genomics of biotechnologically important yeasts.</title>
        <authorList>
            <person name="Riley R."/>
            <person name="Haridas S."/>
            <person name="Wolfe K.H."/>
            <person name="Lopes M.R."/>
            <person name="Hittinger C.T."/>
            <person name="Goeker M."/>
            <person name="Salamov A.A."/>
            <person name="Wisecaver J.H."/>
            <person name="Long T.M."/>
            <person name="Calvey C.H."/>
            <person name="Aerts A.L."/>
            <person name="Barry K.W."/>
            <person name="Choi C."/>
            <person name="Clum A."/>
            <person name="Coughlan A.Y."/>
            <person name="Deshpande S."/>
            <person name="Douglass A.P."/>
            <person name="Hanson S.J."/>
            <person name="Klenk H.-P."/>
            <person name="LaButti K.M."/>
            <person name="Lapidus A."/>
            <person name="Lindquist E.A."/>
            <person name="Lipzen A.M."/>
            <person name="Meier-Kolthoff J.P."/>
            <person name="Ohm R.A."/>
            <person name="Otillar R.P."/>
            <person name="Pangilinan J.L."/>
            <person name="Peng Y."/>
            <person name="Rokas A."/>
            <person name="Rosa C.A."/>
            <person name="Scheuner C."/>
            <person name="Sibirny A.A."/>
            <person name="Slot J.C."/>
            <person name="Stielow J.B."/>
            <person name="Sun H."/>
            <person name="Kurtzman C.P."/>
            <person name="Blackwell M."/>
            <person name="Grigoriev I.V."/>
            <person name="Jeffries T.W."/>
        </authorList>
    </citation>
    <scope>NUCLEOTIDE SEQUENCE [LARGE SCALE GENOMIC DNA]</scope>
    <source>
        <strain evidence="16">ATCC 18201 / CBS 1600 / BCRC 20928 / JCM 3617 / NBRC 0987 / NRRL Y-1542</strain>
    </source>
</reference>
<evidence type="ECO:0000256" key="1">
    <source>
        <dbReference type="ARBA" id="ARBA00004477"/>
    </source>
</evidence>
<dbReference type="PANTHER" id="PTHR22760:SF1">
    <property type="entry name" value="DOL-P-MAN:MAN(7)GLCNAC(2)-PP-DOL ALPHA-1,6-MANNOSYLTRANSFERASE"/>
    <property type="match status" value="1"/>
</dbReference>
<feature type="chain" id="PRO_5012362352" description="Mannosyltransferase" evidence="14">
    <location>
        <begin position="16"/>
        <end position="599"/>
    </location>
</feature>
<feature type="transmembrane region" description="Helical" evidence="12">
    <location>
        <begin position="310"/>
        <end position="328"/>
    </location>
</feature>
<evidence type="ECO:0000256" key="3">
    <source>
        <dbReference type="ARBA" id="ARBA00007063"/>
    </source>
</evidence>
<evidence type="ECO:0000256" key="2">
    <source>
        <dbReference type="ARBA" id="ARBA00004922"/>
    </source>
</evidence>
<feature type="transmembrane region" description="Helical" evidence="12">
    <location>
        <begin position="56"/>
        <end position="77"/>
    </location>
</feature>
<evidence type="ECO:0000256" key="14">
    <source>
        <dbReference type="SAM" id="SignalP"/>
    </source>
</evidence>
<evidence type="ECO:0000256" key="11">
    <source>
        <dbReference type="ARBA" id="ARBA00048899"/>
    </source>
</evidence>
<name>A0A1E4S2L6_CYBJN</name>
<keyword evidence="6 12" id="KW-0812">Transmembrane</keyword>
<keyword evidence="8 12" id="KW-1133">Transmembrane helix</keyword>
<dbReference type="EC" id="2.4.1.-" evidence="12"/>
<dbReference type="GO" id="GO:0052917">
    <property type="term" value="F:dol-P-Man:Man(7)GlcNAc(2)-PP-Dol alpha-1,6-mannosyltransferase activity"/>
    <property type="evidence" value="ECO:0007669"/>
    <property type="project" value="UniProtKB-EC"/>
</dbReference>
<comment type="function">
    <text evidence="10">Mannosyltransferase that operates in the biosynthetic pathway of dolichol-linked oligosaccharides, the glycan precursors employed in protein asparagine (N)-glycosylation. The assembly of dolichol-linked oligosaccharides begins on the cytosolic side of the endoplasmic reticulum membrane and finishes in its lumen. The sequential addition of sugars to dolichol pyrophosphate produces dolichol-linked oligosaccharides containing fourteen sugars, including two GlcNAcs, nine mannoses and three glucoses. Once assembled, the oligosaccharide is transferred from the lipid to nascent proteins by oligosaccharyltransferases. In the lumen of the endoplasmic reticulum, adds the eighth mannose residue in an alpha-1,6 linkage onto Man(7)GlcNAc(2)-PP-dolichol to produce Man(8)GlcNAc(2)-PP-dolichol.</text>
</comment>
<evidence type="ECO:0000256" key="6">
    <source>
        <dbReference type="ARBA" id="ARBA00022692"/>
    </source>
</evidence>
<dbReference type="Proteomes" id="UP000094389">
    <property type="component" value="Unassembled WGS sequence"/>
</dbReference>
<keyword evidence="9 12" id="KW-0472">Membrane</keyword>
<dbReference type="GO" id="GO:0006487">
    <property type="term" value="P:protein N-linked glycosylation"/>
    <property type="evidence" value="ECO:0007669"/>
    <property type="project" value="TreeGrafter"/>
</dbReference>
<evidence type="ECO:0000256" key="4">
    <source>
        <dbReference type="ARBA" id="ARBA00022676"/>
    </source>
</evidence>
<evidence type="ECO:0000256" key="5">
    <source>
        <dbReference type="ARBA" id="ARBA00022679"/>
    </source>
</evidence>
<sequence>MSLLFDSLLLLFISAYLFISPFTKVEESFNTQAVHDIIYYGVVNLDKYDHFQFPGVVPRTFIGALFMSGLIAPIVHYLPPSLSKLDGQLISRGMLGVVNALFIVYLKNCAFGAIKHVSHSQRVGTRIRKKMLKGAKAGARKSGAGAADAPDADADASADDDYKPLWSFGLWFMLFQIAQFHIPYYSSRYLPNYLALPLTNYAFAQFFKGNSARTLSVLAFTAVVFRVELLALVVALSVVLVYHNKISQRDLVIAVAKGASLGCVLSGAVDSYFWQRPTIPELESFYFNVVEGKASEWGVEPVHSYFTRHLPGIFLPPHVLILAVVGYFVDPTKSLFKMASLACICYITLLSLQPHKERRFVVYTVPIFTLAGASGAAYITSRMTKSFLYKLLVLGTLFLTLVSMAISVFWGEVSAFNYPGGYALIRFHEHIIMKAMRGEPVNKDIVVHIDPAACMTGVTHFCELTGNGLDFELTYDRNETPTLQDWEHYDYIITDVGPKDNTNHKIPYMEGWNWSRIASSTGFVGLDLSAIHRIDPIAMLRYSWAQRSVRPIVATIRKFIHEKEMFHIYEKVAGETKVEPLKPKRTRKKLSDQTSVSTV</sequence>
<evidence type="ECO:0000313" key="15">
    <source>
        <dbReference type="EMBL" id="ODV73715.1"/>
    </source>
</evidence>
<dbReference type="AlphaFoldDB" id="A0A1E4S2L6"/>
<comment type="subcellular location">
    <subcellularLocation>
        <location evidence="1 12">Endoplasmic reticulum membrane</location>
        <topology evidence="1 12">Multi-pass membrane protein</topology>
    </subcellularLocation>
</comment>
<dbReference type="UniPathway" id="UPA00378"/>
<organism evidence="15 16">
    <name type="scientific">Cyberlindnera jadinii (strain ATCC 18201 / CBS 1600 / BCRC 20928 / JCM 3617 / NBRC 0987 / NRRL Y-1542)</name>
    <name type="common">Torula yeast</name>
    <name type="synonym">Candida utilis</name>
    <dbReference type="NCBI Taxonomy" id="983966"/>
    <lineage>
        <taxon>Eukaryota</taxon>
        <taxon>Fungi</taxon>
        <taxon>Dikarya</taxon>
        <taxon>Ascomycota</taxon>
        <taxon>Saccharomycotina</taxon>
        <taxon>Saccharomycetes</taxon>
        <taxon>Phaffomycetales</taxon>
        <taxon>Phaffomycetaceae</taxon>
        <taxon>Cyberlindnera</taxon>
    </lineage>
</organism>
<feature type="transmembrane region" description="Helical" evidence="12">
    <location>
        <begin position="391"/>
        <end position="410"/>
    </location>
</feature>
<feature type="transmembrane region" description="Helical" evidence="12">
    <location>
        <begin position="165"/>
        <end position="182"/>
    </location>
</feature>
<keyword evidence="5" id="KW-0808">Transferase</keyword>
<accession>A0A1E4S2L6</accession>
<evidence type="ECO:0000256" key="7">
    <source>
        <dbReference type="ARBA" id="ARBA00022824"/>
    </source>
</evidence>
<evidence type="ECO:0000256" key="12">
    <source>
        <dbReference type="RuleBase" id="RU363075"/>
    </source>
</evidence>
<keyword evidence="14" id="KW-0732">Signal</keyword>
<dbReference type="PANTHER" id="PTHR22760">
    <property type="entry name" value="GLYCOSYLTRANSFERASE"/>
    <property type="match status" value="1"/>
</dbReference>
<evidence type="ECO:0000256" key="10">
    <source>
        <dbReference type="ARBA" id="ARBA00044721"/>
    </source>
</evidence>
<feature type="transmembrane region" description="Helical" evidence="12">
    <location>
        <begin position="360"/>
        <end position="379"/>
    </location>
</feature>
<keyword evidence="16" id="KW-1185">Reference proteome</keyword>
<proteinExistence type="inferred from homology"/>
<evidence type="ECO:0000313" key="16">
    <source>
        <dbReference type="Proteomes" id="UP000094389"/>
    </source>
</evidence>
<comment type="pathway">
    <text evidence="2">Protein modification; protein glycosylation.</text>
</comment>
<dbReference type="GeneID" id="30989445"/>
<dbReference type="GO" id="GO:0005789">
    <property type="term" value="C:endoplasmic reticulum membrane"/>
    <property type="evidence" value="ECO:0007669"/>
    <property type="project" value="UniProtKB-SubCell"/>
</dbReference>
<dbReference type="EMBL" id="KV453930">
    <property type="protein sequence ID" value="ODV73715.1"/>
    <property type="molecule type" value="Genomic_DNA"/>
</dbReference>
<keyword evidence="4 12" id="KW-0328">Glycosyltransferase</keyword>
<evidence type="ECO:0000256" key="13">
    <source>
        <dbReference type="SAM" id="MobiDB-lite"/>
    </source>
</evidence>
<comment type="catalytic activity">
    <reaction evidence="11">
        <text>an alpha-D-Man-(1-&gt;2)-alpha-D-Man-(1-&gt;2)-alpha-D-Man-(1-&gt;3)-[alpha-D-Man-(1-&gt;2)-alpha-D-Man-(1-&gt;3)-alpha-D-Man-(1-&gt;6)]-beta-D-Man-(1-&gt;4)-beta-D-GlcNAc-(1-&gt;4)-alpha-D-GlcNAc-diphospho-di-trans,poly-cis-dolichol + a di-trans,poly-cis-dolichyl beta-D-mannosyl phosphate = an alpha-D-Man-(1-&gt;2)-alpha-D-Man-(1-&gt;2)-alpha-D-Man-(1-&gt;3)-[alpha-D-Man-(1-&gt;2)-alpha-D-Man-(1-&gt;3)-[alpha-D-Man-(1-&gt;6)]-alpha-D-Man-(1-&gt;6)]-beta-D-Man-(1-&gt;4)-beta-D-GlcNAc-(1-&gt;4)-alpha-D-GlcNAc-diphospho-di-trans,poly-cis-dolichol + a di-trans,poly-cis-dolichyl phosphate + H(+)</text>
        <dbReference type="Rhea" id="RHEA:29535"/>
        <dbReference type="Rhea" id="RHEA-COMP:19498"/>
        <dbReference type="Rhea" id="RHEA-COMP:19501"/>
        <dbReference type="Rhea" id="RHEA-COMP:19518"/>
        <dbReference type="Rhea" id="RHEA-COMP:19519"/>
        <dbReference type="ChEBI" id="CHEBI:15378"/>
        <dbReference type="ChEBI" id="CHEBI:57683"/>
        <dbReference type="ChEBI" id="CHEBI:58211"/>
        <dbReference type="ChEBI" id="CHEBI:132517"/>
        <dbReference type="ChEBI" id="CHEBI:132519"/>
        <dbReference type="EC" id="2.4.1.260"/>
    </reaction>
    <physiologicalReaction direction="left-to-right" evidence="11">
        <dbReference type="Rhea" id="RHEA:29536"/>
    </physiologicalReaction>
</comment>
<keyword evidence="7 12" id="KW-0256">Endoplasmic reticulum</keyword>
<feature type="transmembrane region" description="Helical" evidence="12">
    <location>
        <begin position="219"/>
        <end position="242"/>
    </location>
</feature>